<dbReference type="OrthoDB" id="5786415at2"/>
<dbReference type="NCBIfam" id="TIGR02532">
    <property type="entry name" value="IV_pilin_GFxxxE"/>
    <property type="match status" value="1"/>
</dbReference>
<dbReference type="InterPro" id="IPR012902">
    <property type="entry name" value="N_methyl_site"/>
</dbReference>
<dbReference type="Gene3D" id="3.30.700.10">
    <property type="entry name" value="Glycoprotein, Type 4 Pilin"/>
    <property type="match status" value="1"/>
</dbReference>
<dbReference type="RefSeq" id="WP_116302737.1">
    <property type="nucleotide sequence ID" value="NZ_NFZV01000013.1"/>
</dbReference>
<organism evidence="2 3">
    <name type="scientific">Alkalilimnicola ehrlichii</name>
    <dbReference type="NCBI Taxonomy" id="351052"/>
    <lineage>
        <taxon>Bacteria</taxon>
        <taxon>Pseudomonadati</taxon>
        <taxon>Pseudomonadota</taxon>
        <taxon>Gammaproteobacteria</taxon>
        <taxon>Chromatiales</taxon>
        <taxon>Ectothiorhodospiraceae</taxon>
        <taxon>Alkalilimnicola</taxon>
    </lineage>
</organism>
<reference evidence="3" key="1">
    <citation type="submission" date="2017-05" db="EMBL/GenBank/DDBJ databases">
        <authorList>
            <person name="Sharma S."/>
            <person name="Sidhu C."/>
            <person name="Pinnaka A.K."/>
        </authorList>
    </citation>
    <scope>NUCLEOTIDE SEQUENCE [LARGE SCALE GENOMIC DNA]</scope>
    <source>
        <strain evidence="3">AK93</strain>
    </source>
</reference>
<dbReference type="SUPFAM" id="SSF54523">
    <property type="entry name" value="Pili subunits"/>
    <property type="match status" value="1"/>
</dbReference>
<accession>A0A3E0WR59</accession>
<dbReference type="PROSITE" id="PS00409">
    <property type="entry name" value="PROKAR_NTER_METHYL"/>
    <property type="match status" value="1"/>
</dbReference>
<keyword evidence="1" id="KW-1133">Transmembrane helix</keyword>
<evidence type="ECO:0008006" key="4">
    <source>
        <dbReference type="Google" id="ProtNLM"/>
    </source>
</evidence>
<comment type="caution">
    <text evidence="2">The sequence shown here is derived from an EMBL/GenBank/DDBJ whole genome shotgun (WGS) entry which is preliminary data.</text>
</comment>
<keyword evidence="3" id="KW-1185">Reference proteome</keyword>
<evidence type="ECO:0000313" key="3">
    <source>
        <dbReference type="Proteomes" id="UP000256763"/>
    </source>
</evidence>
<feature type="transmembrane region" description="Helical" evidence="1">
    <location>
        <begin position="21"/>
        <end position="44"/>
    </location>
</feature>
<evidence type="ECO:0000256" key="1">
    <source>
        <dbReference type="SAM" id="Phobius"/>
    </source>
</evidence>
<dbReference type="AlphaFoldDB" id="A0A3E0WR59"/>
<keyword evidence="1" id="KW-0472">Membrane</keyword>
<dbReference type="Proteomes" id="UP000256763">
    <property type="component" value="Unassembled WGS sequence"/>
</dbReference>
<dbReference type="EMBL" id="NFZW01000014">
    <property type="protein sequence ID" value="RFA34889.1"/>
    <property type="molecule type" value="Genomic_DNA"/>
</dbReference>
<proteinExistence type="predicted"/>
<gene>
    <name evidence="2" type="ORF">CAL65_14445</name>
</gene>
<name>A0A3E0WR59_9GAMM</name>
<sequence length="122" mass="13336">MRAQISATRAISGRRCPHGFTLVELVLVLLLLSILAAVAAPRFFNLQPFREASLIEETAAAVRYGQKLALATRCEVRVRVNADGLAYALDWGEQSHCAEAGSVSRPVRAGNPFCYRYRIGSS</sequence>
<protein>
    <recommendedName>
        <fullName evidence="4">General secretion pathway protein H</fullName>
    </recommendedName>
</protein>
<dbReference type="InterPro" id="IPR045584">
    <property type="entry name" value="Pilin-like"/>
</dbReference>
<keyword evidence="1" id="KW-0812">Transmembrane</keyword>
<evidence type="ECO:0000313" key="2">
    <source>
        <dbReference type="EMBL" id="RFA34889.1"/>
    </source>
</evidence>
<dbReference type="Pfam" id="PF07963">
    <property type="entry name" value="N_methyl"/>
    <property type="match status" value="1"/>
</dbReference>